<protein>
    <submittedName>
        <fullName evidence="6">LacI family transcriptional regulator</fullName>
    </submittedName>
</protein>
<evidence type="ECO:0000313" key="7">
    <source>
        <dbReference type="Proteomes" id="UP000606044"/>
    </source>
</evidence>
<dbReference type="Proteomes" id="UP000606044">
    <property type="component" value="Unassembled WGS sequence"/>
</dbReference>
<dbReference type="Pfam" id="PF00356">
    <property type="entry name" value="LacI"/>
    <property type="match status" value="1"/>
</dbReference>
<keyword evidence="1" id="KW-0678">Repressor</keyword>
<keyword evidence="4" id="KW-0804">Transcription</keyword>
<keyword evidence="7" id="KW-1185">Reference proteome</keyword>
<organism evidence="6 7">
    <name type="scientific">Azorhizobium oxalatiphilum</name>
    <dbReference type="NCBI Taxonomy" id="980631"/>
    <lineage>
        <taxon>Bacteria</taxon>
        <taxon>Pseudomonadati</taxon>
        <taxon>Pseudomonadota</taxon>
        <taxon>Alphaproteobacteria</taxon>
        <taxon>Hyphomicrobiales</taxon>
        <taxon>Xanthobacteraceae</taxon>
        <taxon>Azorhizobium</taxon>
    </lineage>
</organism>
<keyword evidence="3" id="KW-0238">DNA-binding</keyword>
<evidence type="ECO:0000313" key="6">
    <source>
        <dbReference type="EMBL" id="GGF70217.1"/>
    </source>
</evidence>
<dbReference type="Gene3D" id="3.40.50.2300">
    <property type="match status" value="2"/>
</dbReference>
<dbReference type="PROSITE" id="PS50932">
    <property type="entry name" value="HTH_LACI_2"/>
    <property type="match status" value="1"/>
</dbReference>
<dbReference type="InterPro" id="IPR028082">
    <property type="entry name" value="Peripla_BP_I"/>
</dbReference>
<name>A0A917FDA7_9HYPH</name>
<dbReference type="Gene3D" id="1.10.260.40">
    <property type="entry name" value="lambda repressor-like DNA-binding domains"/>
    <property type="match status" value="1"/>
</dbReference>
<gene>
    <name evidence="6" type="ORF">GCM10007301_32500</name>
</gene>
<feature type="domain" description="HTH lacI-type" evidence="5">
    <location>
        <begin position="21"/>
        <end position="75"/>
    </location>
</feature>
<evidence type="ECO:0000256" key="1">
    <source>
        <dbReference type="ARBA" id="ARBA00022491"/>
    </source>
</evidence>
<keyword evidence="2" id="KW-0805">Transcription regulation</keyword>
<evidence type="ECO:0000256" key="4">
    <source>
        <dbReference type="ARBA" id="ARBA00023163"/>
    </source>
</evidence>
<dbReference type="InterPro" id="IPR000843">
    <property type="entry name" value="HTH_LacI"/>
</dbReference>
<dbReference type="EMBL" id="BMCT01000004">
    <property type="protein sequence ID" value="GGF70217.1"/>
    <property type="molecule type" value="Genomic_DNA"/>
</dbReference>
<proteinExistence type="predicted"/>
<dbReference type="SUPFAM" id="SSF47413">
    <property type="entry name" value="lambda repressor-like DNA-binding domains"/>
    <property type="match status" value="1"/>
</dbReference>
<comment type="caution">
    <text evidence="6">The sequence shown here is derived from an EMBL/GenBank/DDBJ whole genome shotgun (WGS) entry which is preliminary data.</text>
</comment>
<sequence>METFPKKPAKPRAEKTRVGAVTLRDVARVANVSVATASRALTGTGLASAETQKRLIQVAADLGYRPNTFARGLKTKSSKLIGLAIHNLENASFRVLAEVVQTRMRALGYEVILSITSDDPGQERSTLATLADHSIDGLIVVPTGANGPQLLGLENAGIPVVCVVRRDEGALLESVLAADPEGAYAGTRHLLALGHRRIGLIVGREDTTSGKERLAGYLRALHEAGLPVDRALIHHGRYVPETGVTAANALLALKEPPTALFVANHESSLGVLRVVSERGISVPDDLSLLCYEDTPWFEWQRPALSVVDSGASEMANLVVDRLMQRIGGAANGGREYRVGVRLIERASCRALEGR</sequence>
<dbReference type="SUPFAM" id="SSF53822">
    <property type="entry name" value="Periplasmic binding protein-like I"/>
    <property type="match status" value="1"/>
</dbReference>
<evidence type="ECO:0000256" key="2">
    <source>
        <dbReference type="ARBA" id="ARBA00023015"/>
    </source>
</evidence>
<dbReference type="PANTHER" id="PTHR30146:SF148">
    <property type="entry name" value="HTH-TYPE TRANSCRIPTIONAL REPRESSOR PURR-RELATED"/>
    <property type="match status" value="1"/>
</dbReference>
<reference evidence="6" key="2">
    <citation type="submission" date="2020-09" db="EMBL/GenBank/DDBJ databases">
        <authorList>
            <person name="Sun Q."/>
            <person name="Sedlacek I."/>
        </authorList>
    </citation>
    <scope>NUCLEOTIDE SEQUENCE</scope>
    <source>
        <strain evidence="6">CCM 7897</strain>
    </source>
</reference>
<accession>A0A917FDA7</accession>
<evidence type="ECO:0000256" key="3">
    <source>
        <dbReference type="ARBA" id="ARBA00023125"/>
    </source>
</evidence>
<dbReference type="InterPro" id="IPR046335">
    <property type="entry name" value="LacI/GalR-like_sensor"/>
</dbReference>
<dbReference type="SMART" id="SM00354">
    <property type="entry name" value="HTH_LACI"/>
    <property type="match status" value="1"/>
</dbReference>
<dbReference type="PANTHER" id="PTHR30146">
    <property type="entry name" value="LACI-RELATED TRANSCRIPTIONAL REPRESSOR"/>
    <property type="match status" value="1"/>
</dbReference>
<dbReference type="GO" id="GO:0000976">
    <property type="term" value="F:transcription cis-regulatory region binding"/>
    <property type="evidence" value="ECO:0007669"/>
    <property type="project" value="TreeGrafter"/>
</dbReference>
<dbReference type="AlphaFoldDB" id="A0A917FDA7"/>
<dbReference type="Pfam" id="PF13377">
    <property type="entry name" value="Peripla_BP_3"/>
    <property type="match status" value="1"/>
</dbReference>
<evidence type="ECO:0000259" key="5">
    <source>
        <dbReference type="PROSITE" id="PS50932"/>
    </source>
</evidence>
<dbReference type="CDD" id="cd01392">
    <property type="entry name" value="HTH_LacI"/>
    <property type="match status" value="1"/>
</dbReference>
<reference evidence="6" key="1">
    <citation type="journal article" date="2014" name="Int. J. Syst. Evol. Microbiol.">
        <title>Complete genome sequence of Corynebacterium casei LMG S-19264T (=DSM 44701T), isolated from a smear-ripened cheese.</title>
        <authorList>
            <consortium name="US DOE Joint Genome Institute (JGI-PGF)"/>
            <person name="Walter F."/>
            <person name="Albersmeier A."/>
            <person name="Kalinowski J."/>
            <person name="Ruckert C."/>
        </authorList>
    </citation>
    <scope>NUCLEOTIDE SEQUENCE</scope>
    <source>
        <strain evidence="6">CCM 7897</strain>
    </source>
</reference>
<dbReference type="InterPro" id="IPR010982">
    <property type="entry name" value="Lambda_DNA-bd_dom_sf"/>
</dbReference>
<dbReference type="PROSITE" id="PS00356">
    <property type="entry name" value="HTH_LACI_1"/>
    <property type="match status" value="1"/>
</dbReference>
<dbReference type="GO" id="GO:0003700">
    <property type="term" value="F:DNA-binding transcription factor activity"/>
    <property type="evidence" value="ECO:0007669"/>
    <property type="project" value="TreeGrafter"/>
</dbReference>
<dbReference type="RefSeq" id="WP_188580394.1">
    <property type="nucleotide sequence ID" value="NZ_BMCT01000004.1"/>
</dbReference>
<dbReference type="CDD" id="cd06267">
    <property type="entry name" value="PBP1_LacI_sugar_binding-like"/>
    <property type="match status" value="1"/>
</dbReference>